<dbReference type="AlphaFoldDB" id="A0A9N9JZZ5"/>
<organism evidence="1 2">
    <name type="scientific">Racocetra fulgida</name>
    <dbReference type="NCBI Taxonomy" id="60492"/>
    <lineage>
        <taxon>Eukaryota</taxon>
        <taxon>Fungi</taxon>
        <taxon>Fungi incertae sedis</taxon>
        <taxon>Mucoromycota</taxon>
        <taxon>Glomeromycotina</taxon>
        <taxon>Glomeromycetes</taxon>
        <taxon>Diversisporales</taxon>
        <taxon>Gigasporaceae</taxon>
        <taxon>Racocetra</taxon>
    </lineage>
</organism>
<reference evidence="1" key="1">
    <citation type="submission" date="2021-06" db="EMBL/GenBank/DDBJ databases">
        <authorList>
            <person name="Kallberg Y."/>
            <person name="Tangrot J."/>
            <person name="Rosling A."/>
        </authorList>
    </citation>
    <scope>NUCLEOTIDE SEQUENCE</scope>
    <source>
        <strain evidence="1">IN212</strain>
    </source>
</reference>
<name>A0A9N9JZZ5_9GLOM</name>
<proteinExistence type="predicted"/>
<dbReference type="EMBL" id="CAJVPZ010077585">
    <property type="protein sequence ID" value="CAG8805535.1"/>
    <property type="molecule type" value="Genomic_DNA"/>
</dbReference>
<evidence type="ECO:0000313" key="2">
    <source>
        <dbReference type="Proteomes" id="UP000789396"/>
    </source>
</evidence>
<protein>
    <submittedName>
        <fullName evidence="1">4473_t:CDS:1</fullName>
    </submittedName>
</protein>
<sequence length="134" mass="15206">DQMISHPKDEVKLEPLLKDISVLETSRSNNFVWALGFLTPLLKHIGAENATEIVINSTFKTNQERFELFAINLNCGGYGMPIAYLYFSSKDGSEEVQNSQNNLIKTQIEVLRIFFTSLHQEGLRPVFILTDKDA</sequence>
<keyword evidence="2" id="KW-1185">Reference proteome</keyword>
<dbReference type="Proteomes" id="UP000789396">
    <property type="component" value="Unassembled WGS sequence"/>
</dbReference>
<accession>A0A9N9JZZ5</accession>
<evidence type="ECO:0000313" key="1">
    <source>
        <dbReference type="EMBL" id="CAG8805535.1"/>
    </source>
</evidence>
<comment type="caution">
    <text evidence="1">The sequence shown here is derived from an EMBL/GenBank/DDBJ whole genome shotgun (WGS) entry which is preliminary data.</text>
</comment>
<feature type="non-terminal residue" evidence="1">
    <location>
        <position position="134"/>
    </location>
</feature>
<dbReference type="OrthoDB" id="2437251at2759"/>
<gene>
    <name evidence="1" type="ORF">RFULGI_LOCUS18176</name>
</gene>
<feature type="non-terminal residue" evidence="1">
    <location>
        <position position="1"/>
    </location>
</feature>